<dbReference type="InterPro" id="IPR000109">
    <property type="entry name" value="POT_fam"/>
</dbReference>
<accession>A0ABY9DMP1</accession>
<feature type="transmembrane region" description="Helical" evidence="6">
    <location>
        <begin position="449"/>
        <end position="474"/>
    </location>
</feature>
<evidence type="ECO:0000256" key="5">
    <source>
        <dbReference type="ARBA" id="ARBA00023136"/>
    </source>
</evidence>
<feature type="transmembrane region" description="Helical" evidence="6">
    <location>
        <begin position="533"/>
        <end position="563"/>
    </location>
</feature>
<feature type="transmembrane region" description="Helical" evidence="6">
    <location>
        <begin position="412"/>
        <end position="429"/>
    </location>
</feature>
<feature type="transmembrane region" description="Helical" evidence="6">
    <location>
        <begin position="486"/>
        <end position="513"/>
    </location>
</feature>
<feature type="transmembrane region" description="Helical" evidence="6">
    <location>
        <begin position="258"/>
        <end position="277"/>
    </location>
</feature>
<dbReference type="Pfam" id="PF00854">
    <property type="entry name" value="PTR2"/>
    <property type="match status" value="3"/>
</dbReference>
<dbReference type="Gene3D" id="1.20.1250.20">
    <property type="entry name" value="MFS general substrate transporter like domains"/>
    <property type="match status" value="2"/>
</dbReference>
<evidence type="ECO:0008006" key="9">
    <source>
        <dbReference type="Google" id="ProtNLM"/>
    </source>
</evidence>
<evidence type="ECO:0000313" key="8">
    <source>
        <dbReference type="Proteomes" id="UP001227230"/>
    </source>
</evidence>
<keyword evidence="5 6" id="KW-0472">Membrane</keyword>
<keyword evidence="3 6" id="KW-0812">Transmembrane</keyword>
<dbReference type="Proteomes" id="UP001227230">
    <property type="component" value="Chromosome 17"/>
</dbReference>
<protein>
    <recommendedName>
        <fullName evidence="9">Protein NRT1/ PTR family 2.8</fullName>
    </recommendedName>
</protein>
<keyword evidence="8" id="KW-1185">Reference proteome</keyword>
<feature type="transmembrane region" description="Helical" evidence="6">
    <location>
        <begin position="85"/>
        <end position="110"/>
    </location>
</feature>
<proteinExistence type="inferred from homology"/>
<evidence type="ECO:0000256" key="2">
    <source>
        <dbReference type="ARBA" id="ARBA00005982"/>
    </source>
</evidence>
<reference evidence="7 8" key="1">
    <citation type="journal article" date="2023" name="Hortic Res">
        <title>The complete reference genome for grapevine (Vitis vinifera L.) genetics and breeding.</title>
        <authorList>
            <person name="Shi X."/>
            <person name="Cao S."/>
            <person name="Wang X."/>
            <person name="Huang S."/>
            <person name="Wang Y."/>
            <person name="Liu Z."/>
            <person name="Liu W."/>
            <person name="Leng X."/>
            <person name="Peng Y."/>
            <person name="Wang N."/>
            <person name="Wang Y."/>
            <person name="Ma Z."/>
            <person name="Xu X."/>
            <person name="Zhang F."/>
            <person name="Xue H."/>
            <person name="Zhong H."/>
            <person name="Wang Y."/>
            <person name="Zhang K."/>
            <person name="Velt A."/>
            <person name="Avia K."/>
            <person name="Holtgrawe D."/>
            <person name="Grimplet J."/>
            <person name="Matus J.T."/>
            <person name="Ware D."/>
            <person name="Wu X."/>
            <person name="Wang H."/>
            <person name="Liu C."/>
            <person name="Fang Y."/>
            <person name="Rustenholz C."/>
            <person name="Cheng Z."/>
            <person name="Xiao H."/>
            <person name="Zhou Y."/>
        </authorList>
    </citation>
    <scope>NUCLEOTIDE SEQUENCE [LARGE SCALE GENOMIC DNA]</scope>
    <source>
        <strain evidence="8">cv. Pinot noir / PN40024</strain>
        <tissue evidence="7">Leaf</tissue>
    </source>
</reference>
<dbReference type="InterPro" id="IPR036259">
    <property type="entry name" value="MFS_trans_sf"/>
</dbReference>
<organism evidence="7 8">
    <name type="scientific">Vitis vinifera</name>
    <name type="common">Grape</name>
    <dbReference type="NCBI Taxonomy" id="29760"/>
    <lineage>
        <taxon>Eukaryota</taxon>
        <taxon>Viridiplantae</taxon>
        <taxon>Streptophyta</taxon>
        <taxon>Embryophyta</taxon>
        <taxon>Tracheophyta</taxon>
        <taxon>Spermatophyta</taxon>
        <taxon>Magnoliopsida</taxon>
        <taxon>eudicotyledons</taxon>
        <taxon>Gunneridae</taxon>
        <taxon>Pentapetalae</taxon>
        <taxon>rosids</taxon>
        <taxon>Vitales</taxon>
        <taxon>Vitaceae</taxon>
        <taxon>Viteae</taxon>
        <taxon>Vitis</taxon>
    </lineage>
</organism>
<feature type="transmembrane region" description="Helical" evidence="6">
    <location>
        <begin position="212"/>
        <end position="238"/>
    </location>
</feature>
<keyword evidence="4 6" id="KW-1133">Transmembrane helix</keyword>
<evidence type="ECO:0000313" key="7">
    <source>
        <dbReference type="EMBL" id="WKA08346.1"/>
    </source>
</evidence>
<dbReference type="PANTHER" id="PTHR11654">
    <property type="entry name" value="OLIGOPEPTIDE TRANSPORTER-RELATED"/>
    <property type="match status" value="1"/>
</dbReference>
<comment type="subcellular location">
    <subcellularLocation>
        <location evidence="1">Membrane</location>
        <topology evidence="1">Multi-pass membrane protein</topology>
    </subcellularLocation>
</comment>
<evidence type="ECO:0000256" key="3">
    <source>
        <dbReference type="ARBA" id="ARBA00022692"/>
    </source>
</evidence>
<sequence length="570" mass="62818">MVKVVAAAGSKHRASLDCEHTFYDPPSNKAGPWTSKLARTNRFKHLDKATLSVDPSELDTHAGIGEGRRRHSALRDGSFTLPTSVAILLPQFILSGLTEAFAAVAVMEYFTTQMPDSMRTVAGAIFHLSLSITSYLSSLLVNVIHAITGSRGWSPWLGGHDLNKNRLDYYFHMIAILETGMGTMTLTAGVTEVRPFPCNGQRNCPQPYAWQLVLLYGVLGLLAIGAGGIRTCSIAFGADQFDPTTEKGRAQLQSFFDWWYFSFILALVVALSVVVYIQTNVSWVTGWLQLLGASLDCENTFYDPPSNKAGPWTSKLARTNRFKHLDKATLSVDPSELDTHGKAKDSWSLCSVEQVEELKCLLAIFPVWISGVTCFVVMDQHNTFGILQAIQTNRSIGRFEVPPDWLTLQQRIAIGILVPILCMLSAGIGDGRRRHSALRDGSFTLPVSVAILLPQFVLSGLTEAFAAVAVMEYFTTQMPESMRTVAGAVFHLSLSITSYLSSLLVNVIHAITGSRGWSPWLGGHDLNKNRLDYYFHMIAILETVILYTSFSSLAIMYLVALFARREGRCS</sequence>
<feature type="transmembrane region" description="Helical" evidence="6">
    <location>
        <begin position="122"/>
        <end position="149"/>
    </location>
</feature>
<dbReference type="SUPFAM" id="SSF103473">
    <property type="entry name" value="MFS general substrate transporter"/>
    <property type="match status" value="1"/>
</dbReference>
<evidence type="ECO:0000256" key="1">
    <source>
        <dbReference type="ARBA" id="ARBA00004141"/>
    </source>
</evidence>
<evidence type="ECO:0000256" key="4">
    <source>
        <dbReference type="ARBA" id="ARBA00022989"/>
    </source>
</evidence>
<dbReference type="EMBL" id="CP126664">
    <property type="protein sequence ID" value="WKA08346.1"/>
    <property type="molecule type" value="Genomic_DNA"/>
</dbReference>
<gene>
    <name evidence="7" type="ORF">VitviT2T_026077</name>
</gene>
<comment type="similarity">
    <text evidence="2">Belongs to the major facilitator superfamily. Proton-dependent oligopeptide transporter (POT/PTR) (TC 2.A.17) family.</text>
</comment>
<name>A0ABY9DMP1_VITVI</name>
<evidence type="ECO:0000256" key="6">
    <source>
        <dbReference type="SAM" id="Phobius"/>
    </source>
</evidence>
<feature type="transmembrane region" description="Helical" evidence="6">
    <location>
        <begin position="169"/>
        <end position="191"/>
    </location>
</feature>